<name>A0ABY4PEQ3_9LACO</name>
<evidence type="ECO:0000256" key="1">
    <source>
        <dbReference type="SAM" id="MobiDB-lite"/>
    </source>
</evidence>
<protein>
    <recommendedName>
        <fullName evidence="4">Surface layer protein A domain-containing protein</fullName>
    </recommendedName>
</protein>
<reference evidence="2 3" key="1">
    <citation type="journal article" date="2022" name="Int. J. Syst. Evol. Microbiol.">
        <title>Apilactobacillus apisilvae sp. nov., Nicolia spurrieriana gen. nov. sp. nov., Bombilactobacillus folatiphilus sp. nov. and Bombilactobacillus thymidiniphilus sp. nov., four new lactic acid bacterial isolates from stingless bees Tetragonula carbonaria and Austroplebeia australis.</title>
        <authorList>
            <person name="Oliphant S.A."/>
            <person name="Watson-Haigh N.S."/>
            <person name="Sumby K.M."/>
            <person name="Gardner J."/>
            <person name="Groom S."/>
            <person name="Jiranek V."/>
        </authorList>
    </citation>
    <scope>NUCLEOTIDE SEQUENCE [LARGE SCALE GENOMIC DNA]</scope>
    <source>
        <strain evidence="2 3">SG4_A1</strain>
    </source>
</reference>
<proteinExistence type="predicted"/>
<organism evidence="2 3">
    <name type="scientific">Bombilactobacillus thymidiniphilus</name>
    <dbReference type="NCBI Taxonomy" id="2923363"/>
    <lineage>
        <taxon>Bacteria</taxon>
        <taxon>Bacillati</taxon>
        <taxon>Bacillota</taxon>
        <taxon>Bacilli</taxon>
        <taxon>Lactobacillales</taxon>
        <taxon>Lactobacillaceae</taxon>
        <taxon>Bombilactobacillus</taxon>
    </lineage>
</organism>
<evidence type="ECO:0000313" key="2">
    <source>
        <dbReference type="EMBL" id="UQS84274.1"/>
    </source>
</evidence>
<accession>A0ABY4PEQ3</accession>
<sequence>MRFKHQKQAIYGLTSMLLIGELLIGIQNTQAATTAKTQQIQITKQSAALYDRNGHKLHNKVLALGTTWRVLATKKIKKQTMQRIFDNVWVPQTSVDMMQDTAKKQTTQNSGDNSASANSADAGFKKVDFPQAMQGTWYSADKNASTNSPITFAGNKISLSGKTMFAYDGTVRPADDQATLNIGGNSLTALQQQRQDNWQSLLVQDPQNLNFKKTPVSPVIDLRGWYQSAGDGEYYYVMNENIDGQQTPVLFTAGGAGLWTDAHYYRTSQLAQQQQDSTYDDDREQ</sequence>
<dbReference type="EMBL" id="CP093365">
    <property type="protein sequence ID" value="UQS84274.1"/>
    <property type="molecule type" value="Genomic_DNA"/>
</dbReference>
<evidence type="ECO:0000313" key="3">
    <source>
        <dbReference type="Proteomes" id="UP000831947"/>
    </source>
</evidence>
<feature type="region of interest" description="Disordered" evidence="1">
    <location>
        <begin position="100"/>
        <end position="121"/>
    </location>
</feature>
<gene>
    <name evidence="2" type="ORF">MOO47_03755</name>
</gene>
<dbReference type="Proteomes" id="UP000831947">
    <property type="component" value="Chromosome"/>
</dbReference>
<feature type="compositionally biased region" description="Low complexity" evidence="1">
    <location>
        <begin position="109"/>
        <end position="121"/>
    </location>
</feature>
<evidence type="ECO:0008006" key="4">
    <source>
        <dbReference type="Google" id="ProtNLM"/>
    </source>
</evidence>
<dbReference type="RefSeq" id="WP_249513458.1">
    <property type="nucleotide sequence ID" value="NZ_CP093365.1"/>
</dbReference>
<keyword evidence="3" id="KW-1185">Reference proteome</keyword>